<dbReference type="Gene3D" id="1.25.10.10">
    <property type="entry name" value="Leucine-rich Repeat Variant"/>
    <property type="match status" value="1"/>
</dbReference>
<keyword evidence="3" id="KW-0677">Repeat</keyword>
<dbReference type="InterPro" id="IPR016024">
    <property type="entry name" value="ARM-type_fold"/>
</dbReference>
<dbReference type="InterPro" id="IPR011009">
    <property type="entry name" value="Kinase-like_dom_sf"/>
</dbReference>
<dbReference type="GO" id="GO:0006623">
    <property type="term" value="P:protein targeting to vacuole"/>
    <property type="evidence" value="ECO:0007669"/>
    <property type="project" value="TreeGrafter"/>
</dbReference>
<evidence type="ECO:0000256" key="1">
    <source>
        <dbReference type="ARBA" id="ARBA00022527"/>
    </source>
</evidence>
<feature type="domain" description="Protein kinase" evidence="6">
    <location>
        <begin position="1"/>
        <end position="347"/>
    </location>
</feature>
<keyword evidence="1" id="KW-0723">Serine/threonine-protein kinase</keyword>
<dbReference type="PROSITE" id="PS00108">
    <property type="entry name" value="PROTEIN_KINASE_ST"/>
    <property type="match status" value="1"/>
</dbReference>
<dbReference type="Proteomes" id="UP001211907">
    <property type="component" value="Unassembled WGS sequence"/>
</dbReference>
<evidence type="ECO:0000256" key="3">
    <source>
        <dbReference type="ARBA" id="ARBA00022737"/>
    </source>
</evidence>
<keyword evidence="7" id="KW-0808">Transferase</keyword>
<keyword evidence="8" id="KW-1185">Reference proteome</keyword>
<dbReference type="CDD" id="cd13980">
    <property type="entry name" value="STKc_Vps15"/>
    <property type="match status" value="1"/>
</dbReference>
<dbReference type="SMART" id="SM00220">
    <property type="entry name" value="S_TKc"/>
    <property type="match status" value="1"/>
</dbReference>
<feature type="region of interest" description="Disordered" evidence="5">
    <location>
        <begin position="939"/>
        <end position="959"/>
    </location>
</feature>
<dbReference type="PROSITE" id="PS50077">
    <property type="entry name" value="HEAT_REPEAT"/>
    <property type="match status" value="1"/>
</dbReference>
<dbReference type="GO" id="GO:0034271">
    <property type="term" value="C:phosphatidylinositol 3-kinase complex, class III, type I"/>
    <property type="evidence" value="ECO:0007669"/>
    <property type="project" value="TreeGrafter"/>
</dbReference>
<feature type="region of interest" description="Disordered" evidence="5">
    <location>
        <begin position="358"/>
        <end position="382"/>
    </location>
</feature>
<dbReference type="InterPro" id="IPR045162">
    <property type="entry name" value="Vps15-like"/>
</dbReference>
<dbReference type="Gene3D" id="1.10.510.10">
    <property type="entry name" value="Transferase(Phosphotransferase) domain 1"/>
    <property type="match status" value="1"/>
</dbReference>
<dbReference type="InterPro" id="IPR021133">
    <property type="entry name" value="HEAT_type_2"/>
</dbReference>
<dbReference type="GO" id="GO:0045324">
    <property type="term" value="P:late endosome to vacuole transport"/>
    <property type="evidence" value="ECO:0007669"/>
    <property type="project" value="InterPro"/>
</dbReference>
<proteinExistence type="predicted"/>
<feature type="region of interest" description="Disordered" evidence="5">
    <location>
        <begin position="1"/>
        <end position="29"/>
    </location>
</feature>
<dbReference type="GO" id="GO:0016236">
    <property type="term" value="P:macroautophagy"/>
    <property type="evidence" value="ECO:0007669"/>
    <property type="project" value="InterPro"/>
</dbReference>
<evidence type="ECO:0000256" key="2">
    <source>
        <dbReference type="ARBA" id="ARBA00022574"/>
    </source>
</evidence>
<dbReference type="Pfam" id="PF22956">
    <property type="entry name" value="VPS15-like_hel"/>
    <property type="match status" value="1"/>
</dbReference>
<dbReference type="SUPFAM" id="SSF48371">
    <property type="entry name" value="ARM repeat"/>
    <property type="match status" value="1"/>
</dbReference>
<protein>
    <submittedName>
        <fullName evidence="7">Serine/threonine-protein kinase</fullName>
    </submittedName>
</protein>
<evidence type="ECO:0000313" key="8">
    <source>
        <dbReference type="Proteomes" id="UP001211907"/>
    </source>
</evidence>
<evidence type="ECO:0000256" key="5">
    <source>
        <dbReference type="SAM" id="MobiDB-lite"/>
    </source>
</evidence>
<dbReference type="PANTHER" id="PTHR17583">
    <property type="entry name" value="PHOSPHOINOSITIDE 3-KINASE REGULATORY SUBUNIT 4"/>
    <property type="match status" value="1"/>
</dbReference>
<dbReference type="AlphaFoldDB" id="A0AAD5XKJ7"/>
<comment type="caution">
    <text evidence="7">The sequence shown here is derived from an EMBL/GenBank/DDBJ whole genome shotgun (WGS) entry which is preliminary data.</text>
</comment>
<evidence type="ECO:0000313" key="7">
    <source>
        <dbReference type="EMBL" id="KAJ3140917.1"/>
    </source>
</evidence>
<dbReference type="EMBL" id="JADGJH010000040">
    <property type="protein sequence ID" value="KAJ3140917.1"/>
    <property type="molecule type" value="Genomic_DNA"/>
</dbReference>
<evidence type="ECO:0000256" key="4">
    <source>
        <dbReference type="PROSITE-ProRule" id="PRU00103"/>
    </source>
</evidence>
<dbReference type="GO" id="GO:0034272">
    <property type="term" value="C:phosphatidylinositol 3-kinase complex, class III, type II"/>
    <property type="evidence" value="ECO:0007669"/>
    <property type="project" value="TreeGrafter"/>
</dbReference>
<dbReference type="PROSITE" id="PS50011">
    <property type="entry name" value="PROTEIN_KINASE_DOM"/>
    <property type="match status" value="1"/>
</dbReference>
<dbReference type="Pfam" id="PF00069">
    <property type="entry name" value="Pkinase"/>
    <property type="match status" value="1"/>
</dbReference>
<dbReference type="InterPro" id="IPR055231">
    <property type="entry name" value="2AA_helical"/>
</dbReference>
<organism evidence="7 8">
    <name type="scientific">Physocladia obscura</name>
    <dbReference type="NCBI Taxonomy" id="109957"/>
    <lineage>
        <taxon>Eukaryota</taxon>
        <taxon>Fungi</taxon>
        <taxon>Fungi incertae sedis</taxon>
        <taxon>Chytridiomycota</taxon>
        <taxon>Chytridiomycota incertae sedis</taxon>
        <taxon>Chytridiomycetes</taxon>
        <taxon>Chytridiales</taxon>
        <taxon>Chytriomycetaceae</taxon>
        <taxon>Physocladia</taxon>
    </lineage>
</organism>
<dbReference type="GO" id="GO:0071561">
    <property type="term" value="C:nucleus-vacuole junction"/>
    <property type="evidence" value="ECO:0007669"/>
    <property type="project" value="TreeGrafter"/>
</dbReference>
<dbReference type="InterPro" id="IPR008271">
    <property type="entry name" value="Ser/Thr_kinase_AS"/>
</dbReference>
<dbReference type="InterPro" id="IPR000719">
    <property type="entry name" value="Prot_kinase_dom"/>
</dbReference>
<feature type="non-terminal residue" evidence="7">
    <location>
        <position position="1023"/>
    </location>
</feature>
<evidence type="ECO:0000259" key="6">
    <source>
        <dbReference type="PROSITE" id="PS50011"/>
    </source>
</evidence>
<keyword evidence="7" id="KW-0418">Kinase</keyword>
<dbReference type="InterPro" id="IPR011989">
    <property type="entry name" value="ARM-like"/>
</dbReference>
<feature type="compositionally biased region" description="Low complexity" evidence="5">
    <location>
        <begin position="939"/>
        <end position="954"/>
    </location>
</feature>
<dbReference type="GO" id="GO:0004674">
    <property type="term" value="F:protein serine/threonine kinase activity"/>
    <property type="evidence" value="ECO:0007669"/>
    <property type="project" value="UniProtKB-KW"/>
</dbReference>
<keyword evidence="2" id="KW-0853">WD repeat</keyword>
<dbReference type="SUPFAM" id="SSF56112">
    <property type="entry name" value="Protein kinase-like (PK-like)"/>
    <property type="match status" value="1"/>
</dbReference>
<dbReference type="GO" id="GO:0005524">
    <property type="term" value="F:ATP binding"/>
    <property type="evidence" value="ECO:0007669"/>
    <property type="project" value="InterPro"/>
</dbReference>
<gene>
    <name evidence="7" type="primary">VPS15_2</name>
    <name evidence="7" type="ORF">HK100_008281</name>
</gene>
<feature type="compositionally biased region" description="Low complexity" evidence="5">
    <location>
        <begin position="18"/>
        <end position="27"/>
    </location>
</feature>
<reference evidence="7" key="1">
    <citation type="submission" date="2020-05" db="EMBL/GenBank/DDBJ databases">
        <title>Phylogenomic resolution of chytrid fungi.</title>
        <authorList>
            <person name="Stajich J.E."/>
            <person name="Amses K."/>
            <person name="Simmons R."/>
            <person name="Seto K."/>
            <person name="Myers J."/>
            <person name="Bonds A."/>
            <person name="Quandt C.A."/>
            <person name="Barry K."/>
            <person name="Liu P."/>
            <person name="Grigoriev I."/>
            <person name="Longcore J.E."/>
            <person name="James T.Y."/>
        </authorList>
    </citation>
    <scope>NUCLEOTIDE SEQUENCE</scope>
    <source>
        <strain evidence="7">JEL0513</strain>
    </source>
</reference>
<feature type="repeat" description="HEAT" evidence="4">
    <location>
        <begin position="484"/>
        <end position="521"/>
    </location>
</feature>
<dbReference type="PANTHER" id="PTHR17583:SF0">
    <property type="entry name" value="PHOSPHOINOSITIDE 3-KINASE REGULATORY SUBUNIT 4"/>
    <property type="match status" value="1"/>
</dbReference>
<accession>A0AAD5XKJ7</accession>
<feature type="compositionally biased region" description="Low complexity" evidence="5">
    <location>
        <begin position="367"/>
        <end position="382"/>
    </location>
</feature>
<sequence>MHSLGTSRFLKSIKCRHQPQPQSQSQPYDGTPLVAKAFLKPLALVPASAATSAPLVASPTTPPQLHPQHPQSPLSVVAQSAVFSSADTPLDSQQNQNLPMSLKQTVRAIQDEAALLIHIPNAFPYIKVIETQRAAYMVRQFLYSNLYDRISTRPFLSFGEKIWITFQILTGLSQAHALNIYHGDIKTENILVTSWTWAYISDFSASHKPVHLPEDNPADFNFFFDSSSRRSCYLAPERFLAPGETLFHVKRAELTPEMDIFGIGCTIAEMFLEGTPIFNLSQLLRYRRGEYDPSLVLDKIENFHVREMLSSMIDIDPKKRKSIDAYLNEFRDLIFPSYYSTFLHTFIHGLSLNTSNIGGQNQQQTRPLSSASLSSSPSPGSVPLSQTALGAAASASAIPVTADVKIEKMFYEFWRVAEAAGIPNEYENSNRQSSKNRDDVCLILTTIVCTTLRNTHYATSRLMALELILVLGIQLTDEDRLDRIVPYVVYLLQDENAMVRCLAVKVLTQLLSMVESITTADVTIFQEYILPILKPLSADTEIIVRISYAGCIASIAETALRFLELAQLFQQNFSEAEGDGNIHQLSYDVALHELHESIQDQVVVFLSDPDVDVKRALLFDMARLCIFFGKQRANDVLLGHMITYLNDKDWQLRSAFFESIVGVGTFVGWRSLEEYILPLMVQSLTDAEEFVVEKVLMSLTLLAELGLFQKPKLKELANSILPLLCHPSPWIRHGAIAFIATTSKLLPLIDVRCILYRELKPFLKSNMSDISEINLLFNLKSPLSRVLFDQALLLATQAPAVSYKKEIFDDVLELSQSDSNENNTELIQRLREFGMTDEDKEKLFALKYYISKSTQRRGAGVGTMKFSGAVLGENDKINWRGGGGPRPRHSSESLFSRLENSPNQLILTKFAARMDSAASSDGGGGGKPHHLAPAPTLRARSVSTASEAATSHASGPAVAKYTETEASDQASVVSFDLDVKSGARGKMSGSQVGSIRKEVSRMQVGVDVARIEIVDGVGTLVSG</sequence>
<dbReference type="GO" id="GO:0005770">
    <property type="term" value="C:late endosome"/>
    <property type="evidence" value="ECO:0007669"/>
    <property type="project" value="TreeGrafter"/>
</dbReference>
<name>A0AAD5XKJ7_9FUNG</name>